<keyword evidence="2" id="KW-1185">Reference proteome</keyword>
<dbReference type="Proteomes" id="UP000326837">
    <property type="component" value="Chromosome"/>
</dbReference>
<evidence type="ECO:0000313" key="2">
    <source>
        <dbReference type="Proteomes" id="UP000326837"/>
    </source>
</evidence>
<dbReference type="KEGG" id="lpav:PLANPX_4489"/>
<reference evidence="2" key="1">
    <citation type="submission" date="2019-10" db="EMBL/GenBank/DDBJ databases">
        <title>Lacipirellula parvula gen. nov., sp. nov., representing a lineage of planctomycetes widespread in freshwater anoxic habitats, and description of the family Lacipirellulaceae.</title>
        <authorList>
            <person name="Dedysh S.N."/>
            <person name="Kulichevskaya I.S."/>
            <person name="Beletsky A.V."/>
            <person name="Rakitin A.L."/>
            <person name="Mardanov A.V."/>
            <person name="Ivanova A.A."/>
            <person name="Saltykova V.X."/>
            <person name="Rijpstra W.I.C."/>
            <person name="Sinninghe Damste J.S."/>
            <person name="Ravin N.V."/>
        </authorList>
    </citation>
    <scope>NUCLEOTIDE SEQUENCE [LARGE SCALE GENOMIC DNA]</scope>
    <source>
        <strain evidence="2">PX69</strain>
    </source>
</reference>
<sequence>MCISQTIAPGLFQTRRNMRFAAAVVLILTPHDQIAASPPFNPQ</sequence>
<protein>
    <submittedName>
        <fullName evidence="1">Uncharacterized protein</fullName>
    </submittedName>
</protein>
<evidence type="ECO:0000313" key="1">
    <source>
        <dbReference type="EMBL" id="BBO34877.1"/>
    </source>
</evidence>
<gene>
    <name evidence="1" type="ORF">PLANPX_4489</name>
</gene>
<dbReference type="AlphaFoldDB" id="A0A5K7XFQ7"/>
<proteinExistence type="predicted"/>
<dbReference type="EMBL" id="AP021861">
    <property type="protein sequence ID" value="BBO34877.1"/>
    <property type="molecule type" value="Genomic_DNA"/>
</dbReference>
<accession>A0A5K7XFQ7</accession>
<name>A0A5K7XFQ7_9BACT</name>
<organism evidence="1 2">
    <name type="scientific">Lacipirellula parvula</name>
    <dbReference type="NCBI Taxonomy" id="2650471"/>
    <lineage>
        <taxon>Bacteria</taxon>
        <taxon>Pseudomonadati</taxon>
        <taxon>Planctomycetota</taxon>
        <taxon>Planctomycetia</taxon>
        <taxon>Pirellulales</taxon>
        <taxon>Lacipirellulaceae</taxon>
        <taxon>Lacipirellula</taxon>
    </lineage>
</organism>